<dbReference type="EMBL" id="JAHESF010000006">
    <property type="protein sequence ID" value="MBT1696925.1"/>
    <property type="molecule type" value="Genomic_DNA"/>
</dbReference>
<keyword evidence="10" id="KW-1185">Reference proteome</keyword>
<dbReference type="AlphaFoldDB" id="A0AAP2GNI1"/>
<comment type="caution">
    <text evidence="9">The sequence shown here is derived from an EMBL/GenBank/DDBJ whole genome shotgun (WGS) entry which is preliminary data.</text>
</comment>
<proteinExistence type="predicted"/>
<protein>
    <submittedName>
        <fullName evidence="9">Sterol desaturase family protein</fullName>
    </submittedName>
</protein>
<keyword evidence="5" id="KW-0443">Lipid metabolism</keyword>
<comment type="subcellular location">
    <subcellularLocation>
        <location evidence="1">Endomembrane system</location>
        <topology evidence="1">Multi-pass membrane protein</topology>
    </subcellularLocation>
</comment>
<organism evidence="9 10">
    <name type="scientific">Chryseosolibacter histidini</name>
    <dbReference type="NCBI Taxonomy" id="2782349"/>
    <lineage>
        <taxon>Bacteria</taxon>
        <taxon>Pseudomonadati</taxon>
        <taxon>Bacteroidota</taxon>
        <taxon>Cytophagia</taxon>
        <taxon>Cytophagales</taxon>
        <taxon>Chryseotaleaceae</taxon>
        <taxon>Chryseosolibacter</taxon>
    </lineage>
</organism>
<dbReference type="RefSeq" id="WP_254162487.1">
    <property type="nucleotide sequence ID" value="NZ_JAHESF010000006.1"/>
</dbReference>
<gene>
    <name evidence="9" type="ORF">KK083_08580</name>
</gene>
<feature type="transmembrane region" description="Helical" evidence="7">
    <location>
        <begin position="300"/>
        <end position="321"/>
    </location>
</feature>
<dbReference type="Proteomes" id="UP001319200">
    <property type="component" value="Unassembled WGS sequence"/>
</dbReference>
<feature type="transmembrane region" description="Helical" evidence="7">
    <location>
        <begin position="388"/>
        <end position="406"/>
    </location>
</feature>
<evidence type="ECO:0000256" key="6">
    <source>
        <dbReference type="ARBA" id="ARBA00023136"/>
    </source>
</evidence>
<keyword evidence="6 7" id="KW-0472">Membrane</keyword>
<dbReference type="GO" id="GO:0008610">
    <property type="term" value="P:lipid biosynthetic process"/>
    <property type="evidence" value="ECO:0007669"/>
    <property type="project" value="InterPro"/>
</dbReference>
<evidence type="ECO:0000256" key="1">
    <source>
        <dbReference type="ARBA" id="ARBA00004127"/>
    </source>
</evidence>
<dbReference type="InterPro" id="IPR006694">
    <property type="entry name" value="Fatty_acid_hydroxylase"/>
</dbReference>
<evidence type="ECO:0000259" key="8">
    <source>
        <dbReference type="Pfam" id="PF04116"/>
    </source>
</evidence>
<reference evidence="9 10" key="1">
    <citation type="submission" date="2021-05" db="EMBL/GenBank/DDBJ databases">
        <title>A Polyphasic approach of four new species of the genus Ohtaekwangia: Ohtaekwangia histidinii sp. nov., Ohtaekwangia cretensis sp. nov., Ohtaekwangia indiensis sp. nov., Ohtaekwangia reichenbachii sp. nov. from diverse environment.</title>
        <authorList>
            <person name="Octaviana S."/>
        </authorList>
    </citation>
    <scope>NUCLEOTIDE SEQUENCE [LARGE SCALE GENOMIC DNA]</scope>
    <source>
        <strain evidence="9 10">PWU4</strain>
    </source>
</reference>
<feature type="transmembrane region" description="Helical" evidence="7">
    <location>
        <begin position="333"/>
        <end position="353"/>
    </location>
</feature>
<keyword evidence="4" id="KW-0560">Oxidoreductase</keyword>
<dbReference type="InterPro" id="IPR051689">
    <property type="entry name" value="Sterol_desaturase/TMEM195"/>
</dbReference>
<accession>A0AAP2GNI1</accession>
<evidence type="ECO:0000313" key="10">
    <source>
        <dbReference type="Proteomes" id="UP001319200"/>
    </source>
</evidence>
<dbReference type="GO" id="GO:0016020">
    <property type="term" value="C:membrane"/>
    <property type="evidence" value="ECO:0007669"/>
    <property type="project" value="GOC"/>
</dbReference>
<evidence type="ECO:0000256" key="2">
    <source>
        <dbReference type="ARBA" id="ARBA00022692"/>
    </source>
</evidence>
<dbReference type="GO" id="GO:0012505">
    <property type="term" value="C:endomembrane system"/>
    <property type="evidence" value="ECO:0007669"/>
    <property type="project" value="UniProtKB-SubCell"/>
</dbReference>
<feature type="transmembrane region" description="Helical" evidence="7">
    <location>
        <begin position="44"/>
        <end position="66"/>
    </location>
</feature>
<feature type="transmembrane region" description="Helical" evidence="7">
    <location>
        <begin position="365"/>
        <end position="382"/>
    </location>
</feature>
<evidence type="ECO:0000256" key="5">
    <source>
        <dbReference type="ARBA" id="ARBA00023098"/>
    </source>
</evidence>
<evidence type="ECO:0000256" key="7">
    <source>
        <dbReference type="SAM" id="Phobius"/>
    </source>
</evidence>
<feature type="transmembrane region" description="Helical" evidence="7">
    <location>
        <begin position="6"/>
        <end position="23"/>
    </location>
</feature>
<evidence type="ECO:0000256" key="3">
    <source>
        <dbReference type="ARBA" id="ARBA00022989"/>
    </source>
</evidence>
<keyword evidence="2 7" id="KW-0812">Transmembrane</keyword>
<sequence>MNLNPIVLSIPIFFTLIGIELLVERFTNQKLYRLPDAIANLSCGITSQLSGLFLKLFAVGVYQYLFEHFAFMTWERNWLYFVVLILLVDLAYYWAHRMSHEVNLFWGGHVVHHQSEDYNLSVALRQSSLQVIWTFGFSLPIAFLGFETGDFVLISAFNTLYQFWIHTETIKKLPRWIEFIFNTPSHHRVHHGRDPKYIDKNHAGSLIIWDRMFGTFQEEEEKPTYGITKPINSWNAVWANMSHYADMSNDLKRIPSWYDRFRYLFKKPGWLPESLGGYRAAPVVDKSTYRKYETPSPLSLNLYVLFQYVLCLAGTSLFLFSQKTPEGLDRFSLQENIFITVLISIVVVNCGVLFEQRAWVKWAEWIRIVLYPAMLSLFTYAYGWPLWLHALSFSYFIISFTWFYSLQKQHAQIQVA</sequence>
<dbReference type="GO" id="GO:0006643">
    <property type="term" value="P:membrane lipid metabolic process"/>
    <property type="evidence" value="ECO:0007669"/>
    <property type="project" value="TreeGrafter"/>
</dbReference>
<dbReference type="GO" id="GO:0005506">
    <property type="term" value="F:iron ion binding"/>
    <property type="evidence" value="ECO:0007669"/>
    <property type="project" value="InterPro"/>
</dbReference>
<dbReference type="GO" id="GO:0050479">
    <property type="term" value="F:glyceryl-ether monooxygenase activity"/>
    <property type="evidence" value="ECO:0007669"/>
    <property type="project" value="TreeGrafter"/>
</dbReference>
<evidence type="ECO:0000256" key="4">
    <source>
        <dbReference type="ARBA" id="ARBA00023002"/>
    </source>
</evidence>
<dbReference type="PANTHER" id="PTHR21624:SF1">
    <property type="entry name" value="ALKYLGLYCEROL MONOOXYGENASE"/>
    <property type="match status" value="1"/>
</dbReference>
<evidence type="ECO:0000313" key="9">
    <source>
        <dbReference type="EMBL" id="MBT1696925.1"/>
    </source>
</evidence>
<name>A0AAP2GNI1_9BACT</name>
<dbReference type="Pfam" id="PF04116">
    <property type="entry name" value="FA_hydroxylase"/>
    <property type="match status" value="1"/>
</dbReference>
<dbReference type="PANTHER" id="PTHR21624">
    <property type="entry name" value="STEROL DESATURASE-RELATED PROTEIN"/>
    <property type="match status" value="1"/>
</dbReference>
<keyword evidence="3 7" id="KW-1133">Transmembrane helix</keyword>
<feature type="transmembrane region" description="Helical" evidence="7">
    <location>
        <begin position="78"/>
        <end position="95"/>
    </location>
</feature>
<feature type="domain" description="Fatty acid hydroxylase" evidence="8">
    <location>
        <begin position="81"/>
        <end position="215"/>
    </location>
</feature>